<accession>A0A8C9RUC7</accession>
<evidence type="ECO:0000259" key="8">
    <source>
        <dbReference type="PROSITE" id="PS50221"/>
    </source>
</evidence>
<dbReference type="PANTHER" id="PTHR12011:SF347">
    <property type="entry name" value="FI21270P1-RELATED"/>
    <property type="match status" value="1"/>
</dbReference>
<evidence type="ECO:0000256" key="2">
    <source>
        <dbReference type="ARBA" id="ARBA00022692"/>
    </source>
</evidence>
<dbReference type="AlphaFoldDB" id="A0A8C9RUC7"/>
<keyword evidence="7" id="KW-0732">Signal</keyword>
<gene>
    <name evidence="10" type="primary">LOC108937921</name>
</gene>
<dbReference type="Gene3D" id="1.20.1070.10">
    <property type="entry name" value="Rhodopsin 7-helix transmembrane proteins"/>
    <property type="match status" value="1"/>
</dbReference>
<keyword evidence="11" id="KW-1185">Reference proteome</keyword>
<dbReference type="Pfam" id="PF00002">
    <property type="entry name" value="7tm_2"/>
    <property type="match status" value="1"/>
</dbReference>
<dbReference type="Ensembl" id="ENSSFOT00015023531.2">
    <property type="protein sequence ID" value="ENSSFOP00015023276.2"/>
    <property type="gene ID" value="ENSSFOG00015014973.2"/>
</dbReference>
<feature type="domain" description="GAIN-B" evidence="8">
    <location>
        <begin position="149"/>
        <end position="302"/>
    </location>
</feature>
<reference evidence="10" key="3">
    <citation type="submission" date="2025-09" db="UniProtKB">
        <authorList>
            <consortium name="Ensembl"/>
        </authorList>
    </citation>
    <scope>IDENTIFICATION</scope>
</reference>
<evidence type="ECO:0000256" key="3">
    <source>
        <dbReference type="ARBA" id="ARBA00022989"/>
    </source>
</evidence>
<feature type="transmembrane region" description="Helical" evidence="6">
    <location>
        <begin position="311"/>
        <end position="336"/>
    </location>
</feature>
<dbReference type="InterPro" id="IPR017981">
    <property type="entry name" value="GPCR_2-like_7TM"/>
</dbReference>
<evidence type="ECO:0000259" key="9">
    <source>
        <dbReference type="PROSITE" id="PS50261"/>
    </source>
</evidence>
<evidence type="ECO:0000313" key="11">
    <source>
        <dbReference type="Proteomes" id="UP000694397"/>
    </source>
</evidence>
<reference evidence="10 11" key="1">
    <citation type="submission" date="2019-04" db="EMBL/GenBank/DDBJ databases">
        <authorList>
            <consortium name="Wellcome Sanger Institute Data Sharing"/>
        </authorList>
    </citation>
    <scope>NUCLEOTIDE SEQUENCE [LARGE SCALE GENOMIC DNA]</scope>
</reference>
<name>A0A8C9RUC7_SCLFO</name>
<dbReference type="GO" id="GO:0005886">
    <property type="term" value="C:plasma membrane"/>
    <property type="evidence" value="ECO:0007669"/>
    <property type="project" value="TreeGrafter"/>
</dbReference>
<keyword evidence="2 6" id="KW-0812">Transmembrane</keyword>
<evidence type="ECO:0000313" key="10">
    <source>
        <dbReference type="Ensembl" id="ENSSFOP00015023276.2"/>
    </source>
</evidence>
<feature type="chain" id="PRO_5034189935" evidence="7">
    <location>
        <begin position="21"/>
        <end position="457"/>
    </location>
</feature>
<dbReference type="OrthoDB" id="283575at2759"/>
<dbReference type="InterPro" id="IPR000832">
    <property type="entry name" value="GPCR_2_secretin-like"/>
</dbReference>
<organism evidence="10 11">
    <name type="scientific">Scleropages formosus</name>
    <name type="common">Asian bonytongue</name>
    <name type="synonym">Osteoglossum formosum</name>
    <dbReference type="NCBI Taxonomy" id="113540"/>
    <lineage>
        <taxon>Eukaryota</taxon>
        <taxon>Metazoa</taxon>
        <taxon>Chordata</taxon>
        <taxon>Craniata</taxon>
        <taxon>Vertebrata</taxon>
        <taxon>Euteleostomi</taxon>
        <taxon>Actinopterygii</taxon>
        <taxon>Neopterygii</taxon>
        <taxon>Teleostei</taxon>
        <taxon>Osteoglossocephala</taxon>
        <taxon>Osteoglossomorpha</taxon>
        <taxon>Osteoglossiformes</taxon>
        <taxon>Osteoglossidae</taxon>
        <taxon>Scleropages</taxon>
    </lineage>
</organism>
<evidence type="ECO:0000256" key="7">
    <source>
        <dbReference type="SAM" id="SignalP"/>
    </source>
</evidence>
<dbReference type="GO" id="GO:0007166">
    <property type="term" value="P:cell surface receptor signaling pathway"/>
    <property type="evidence" value="ECO:0007669"/>
    <property type="project" value="InterPro"/>
</dbReference>
<dbReference type="PRINTS" id="PR00249">
    <property type="entry name" value="GPCRSECRETIN"/>
</dbReference>
<feature type="transmembrane region" description="Helical" evidence="6">
    <location>
        <begin position="417"/>
        <end position="437"/>
    </location>
</feature>
<dbReference type="GO" id="GO:0004930">
    <property type="term" value="F:G protein-coupled receptor activity"/>
    <property type="evidence" value="ECO:0007669"/>
    <property type="project" value="InterPro"/>
</dbReference>
<dbReference type="Gene3D" id="2.60.220.50">
    <property type="match status" value="1"/>
</dbReference>
<proteinExistence type="predicted"/>
<evidence type="ECO:0000256" key="4">
    <source>
        <dbReference type="ARBA" id="ARBA00023136"/>
    </source>
</evidence>
<dbReference type="GO" id="GO:0007189">
    <property type="term" value="P:adenylate cyclase-activating G protein-coupled receptor signaling pathway"/>
    <property type="evidence" value="ECO:0007669"/>
    <property type="project" value="TreeGrafter"/>
</dbReference>
<evidence type="ECO:0000256" key="6">
    <source>
        <dbReference type="SAM" id="Phobius"/>
    </source>
</evidence>
<keyword evidence="4 6" id="KW-0472">Membrane</keyword>
<feature type="signal peptide" evidence="7">
    <location>
        <begin position="1"/>
        <end position="20"/>
    </location>
</feature>
<protein>
    <submittedName>
        <fullName evidence="10">Uncharacterized protein</fullName>
    </submittedName>
</protein>
<sequence length="457" mass="51405">MVNNDCTHLTIFVAIGFCLPFPCYLCPGDENASSLPDCCRTTSVPCISSNCSCCCSYHNKSSITTMSDTPRKDGEIRNKLENTSNCESIKEDLNAYGWKTVQERQSTHQGNVIQNCHFYSYVERTFASLENQNDSEENIYKGFKWSQDRNKLTDFQKAVPSFNDILDQGDDVYVDIPRDTLICAANDSDAEVNVTVVWFEDTSLFPVDDNNLELLSNRVISISINSNVSELLFPINITFYHKNTSVNSSWLRTCVFWEVNDNGNGAQWNSSSCRTDPQDNKTNCICSHLSFFAVLMSVRSVPLSLSTVHTLTLFSIIGCGMSAAFLALALLIFVLFRRKKCDHASYIHVNLCAALFFFNLSYIVNHSLSSTDLFVICIFIAAVTHYFLLCALTWFAIEGFHLYLLVVHVFNIYVRRYLLKLCLLSWGLPAVAVITIASCQKYGAHKIYIKEGGSVSV</sequence>
<dbReference type="GeneTree" id="ENSGT00940000154285"/>
<feature type="transmembrane region" description="Helical" evidence="6">
    <location>
        <begin position="348"/>
        <end position="367"/>
    </location>
</feature>
<dbReference type="Pfam" id="PF01825">
    <property type="entry name" value="GPS"/>
    <property type="match status" value="1"/>
</dbReference>
<dbReference type="InterPro" id="IPR000203">
    <property type="entry name" value="GPS"/>
</dbReference>
<dbReference type="PANTHER" id="PTHR12011">
    <property type="entry name" value="ADHESION G-PROTEIN COUPLED RECEPTOR"/>
    <property type="match status" value="1"/>
</dbReference>
<evidence type="ECO:0000256" key="5">
    <source>
        <dbReference type="ARBA" id="ARBA00023157"/>
    </source>
</evidence>
<dbReference type="PROSITE" id="PS50261">
    <property type="entry name" value="G_PROTEIN_RECEP_F2_4"/>
    <property type="match status" value="1"/>
</dbReference>
<dbReference type="PROSITE" id="PS50221">
    <property type="entry name" value="GAIN_B"/>
    <property type="match status" value="1"/>
</dbReference>
<feature type="transmembrane region" description="Helical" evidence="6">
    <location>
        <begin position="373"/>
        <end position="397"/>
    </location>
</feature>
<dbReference type="InterPro" id="IPR046338">
    <property type="entry name" value="GAIN_dom_sf"/>
</dbReference>
<feature type="domain" description="G-protein coupled receptors family 2 profile 2" evidence="9">
    <location>
        <begin position="311"/>
        <end position="457"/>
    </location>
</feature>
<dbReference type="InterPro" id="IPR057244">
    <property type="entry name" value="GAIN_B"/>
</dbReference>
<keyword evidence="5" id="KW-1015">Disulfide bond</keyword>
<comment type="subcellular location">
    <subcellularLocation>
        <location evidence="1">Membrane</location>
        <topology evidence="1">Multi-pass membrane protein</topology>
    </subcellularLocation>
</comment>
<evidence type="ECO:0000256" key="1">
    <source>
        <dbReference type="ARBA" id="ARBA00004141"/>
    </source>
</evidence>
<dbReference type="Proteomes" id="UP000694397">
    <property type="component" value="Chromosome 1"/>
</dbReference>
<keyword evidence="3 6" id="KW-1133">Transmembrane helix</keyword>
<dbReference type="SMART" id="SM00303">
    <property type="entry name" value="GPS"/>
    <property type="match status" value="1"/>
</dbReference>
<reference evidence="10" key="2">
    <citation type="submission" date="2025-08" db="UniProtKB">
        <authorList>
            <consortium name="Ensembl"/>
        </authorList>
    </citation>
    <scope>IDENTIFICATION</scope>
</reference>